<reference evidence="2 3" key="1">
    <citation type="submission" date="2024-05" db="EMBL/GenBank/DDBJ databases">
        <title>Genome sequencing and assembly of Indian major carp, Cirrhinus mrigala (Hamilton, 1822).</title>
        <authorList>
            <person name="Mohindra V."/>
            <person name="Chowdhury L.M."/>
            <person name="Lal K."/>
            <person name="Jena J.K."/>
        </authorList>
    </citation>
    <scope>NUCLEOTIDE SEQUENCE [LARGE SCALE GENOMIC DNA]</scope>
    <source>
        <strain evidence="2">CM1030</strain>
        <tissue evidence="2">Blood</tissue>
    </source>
</reference>
<feature type="region of interest" description="Disordered" evidence="1">
    <location>
        <begin position="20"/>
        <end position="51"/>
    </location>
</feature>
<comment type="caution">
    <text evidence="2">The sequence shown here is derived from an EMBL/GenBank/DDBJ whole genome shotgun (WGS) entry which is preliminary data.</text>
</comment>
<evidence type="ECO:0000313" key="3">
    <source>
        <dbReference type="Proteomes" id="UP001529510"/>
    </source>
</evidence>
<sequence length="51" mass="5577">PPSVRWAHCGSAILHRRHWLDDPSSPPLASESWTLPRSSDPAAPPRLLAPS</sequence>
<accession>A0ABD0RG70</accession>
<feature type="non-terminal residue" evidence="2">
    <location>
        <position position="1"/>
    </location>
</feature>
<proteinExistence type="predicted"/>
<feature type="non-terminal residue" evidence="2">
    <location>
        <position position="51"/>
    </location>
</feature>
<dbReference type="EMBL" id="JAMKFB020000003">
    <property type="protein sequence ID" value="KAL0196842.1"/>
    <property type="molecule type" value="Genomic_DNA"/>
</dbReference>
<gene>
    <name evidence="2" type="ORF">M9458_005382</name>
</gene>
<organism evidence="2 3">
    <name type="scientific">Cirrhinus mrigala</name>
    <name type="common">Mrigala</name>
    <dbReference type="NCBI Taxonomy" id="683832"/>
    <lineage>
        <taxon>Eukaryota</taxon>
        <taxon>Metazoa</taxon>
        <taxon>Chordata</taxon>
        <taxon>Craniata</taxon>
        <taxon>Vertebrata</taxon>
        <taxon>Euteleostomi</taxon>
        <taxon>Actinopterygii</taxon>
        <taxon>Neopterygii</taxon>
        <taxon>Teleostei</taxon>
        <taxon>Ostariophysi</taxon>
        <taxon>Cypriniformes</taxon>
        <taxon>Cyprinidae</taxon>
        <taxon>Labeoninae</taxon>
        <taxon>Labeonini</taxon>
        <taxon>Cirrhinus</taxon>
    </lineage>
</organism>
<evidence type="ECO:0008006" key="4">
    <source>
        <dbReference type="Google" id="ProtNLM"/>
    </source>
</evidence>
<protein>
    <recommendedName>
        <fullName evidence="4">MHC class I antigen</fullName>
    </recommendedName>
</protein>
<keyword evidence="3" id="KW-1185">Reference proteome</keyword>
<dbReference type="AlphaFoldDB" id="A0ABD0RG70"/>
<evidence type="ECO:0000313" key="2">
    <source>
        <dbReference type="EMBL" id="KAL0196842.1"/>
    </source>
</evidence>
<name>A0ABD0RG70_CIRMR</name>
<dbReference type="Proteomes" id="UP001529510">
    <property type="component" value="Unassembled WGS sequence"/>
</dbReference>
<evidence type="ECO:0000256" key="1">
    <source>
        <dbReference type="SAM" id="MobiDB-lite"/>
    </source>
</evidence>